<keyword evidence="3" id="KW-0804">Transcription</keyword>
<evidence type="ECO:0000313" key="5">
    <source>
        <dbReference type="EMBL" id="MEK8127569.1"/>
    </source>
</evidence>
<dbReference type="InterPro" id="IPR036390">
    <property type="entry name" value="WH_DNA-bd_sf"/>
</dbReference>
<dbReference type="Pfam" id="PF01047">
    <property type="entry name" value="MarR"/>
    <property type="match status" value="1"/>
</dbReference>
<dbReference type="InterPro" id="IPR000835">
    <property type="entry name" value="HTH_MarR-typ"/>
</dbReference>
<dbReference type="EMBL" id="JBBPCC010000003">
    <property type="protein sequence ID" value="MEK8127569.1"/>
    <property type="molecule type" value="Genomic_DNA"/>
</dbReference>
<dbReference type="SMART" id="SM00347">
    <property type="entry name" value="HTH_MARR"/>
    <property type="match status" value="1"/>
</dbReference>
<dbReference type="Gene3D" id="1.10.10.10">
    <property type="entry name" value="Winged helix-like DNA-binding domain superfamily/Winged helix DNA-binding domain"/>
    <property type="match status" value="1"/>
</dbReference>
<dbReference type="PANTHER" id="PTHR33164">
    <property type="entry name" value="TRANSCRIPTIONAL REGULATOR, MARR FAMILY"/>
    <property type="match status" value="1"/>
</dbReference>
<dbReference type="PANTHER" id="PTHR33164:SF56">
    <property type="entry name" value="HTH-TYPE TRANSCRIPTIONAL REGULATOR MHQR"/>
    <property type="match status" value="1"/>
</dbReference>
<proteinExistence type="predicted"/>
<dbReference type="PROSITE" id="PS50995">
    <property type="entry name" value="HTH_MARR_2"/>
    <property type="match status" value="1"/>
</dbReference>
<keyword evidence="1" id="KW-0805">Transcription regulation</keyword>
<dbReference type="InterPro" id="IPR036388">
    <property type="entry name" value="WH-like_DNA-bd_sf"/>
</dbReference>
<keyword evidence="2" id="KW-0238">DNA-binding</keyword>
<dbReference type="InterPro" id="IPR023187">
    <property type="entry name" value="Tscrpt_reg_MarR-type_CS"/>
</dbReference>
<sequence length="152" mass="17139">MSSQQRDDSLHLFIVLSRACEWVTAHAHRDIRRHGLNPTEYGVLELLYHKGPQPLQQIGEKVLMTSGNITYVVDKLVGKELVIRRPCPDDRRVSFAEITERGVALLSEVFPEHREAIDKAVSGLTPEEKRQAIDLLKKLGLQAKESFKQGGS</sequence>
<dbReference type="RefSeq" id="WP_341414634.1">
    <property type="nucleotide sequence ID" value="NZ_JBBPCC010000003.1"/>
</dbReference>
<evidence type="ECO:0000259" key="4">
    <source>
        <dbReference type="PROSITE" id="PS50995"/>
    </source>
</evidence>
<dbReference type="SUPFAM" id="SSF46785">
    <property type="entry name" value="Winged helix' DNA-binding domain"/>
    <property type="match status" value="1"/>
</dbReference>
<gene>
    <name evidence="5" type="ORF">WMW72_06530</name>
</gene>
<dbReference type="PRINTS" id="PR00598">
    <property type="entry name" value="HTHMARR"/>
</dbReference>
<evidence type="ECO:0000256" key="1">
    <source>
        <dbReference type="ARBA" id="ARBA00023015"/>
    </source>
</evidence>
<evidence type="ECO:0000256" key="2">
    <source>
        <dbReference type="ARBA" id="ARBA00023125"/>
    </source>
</evidence>
<organism evidence="5 6">
    <name type="scientific">Paenibacillus filicis</name>
    <dbReference type="NCBI Taxonomy" id="669464"/>
    <lineage>
        <taxon>Bacteria</taxon>
        <taxon>Bacillati</taxon>
        <taxon>Bacillota</taxon>
        <taxon>Bacilli</taxon>
        <taxon>Bacillales</taxon>
        <taxon>Paenibacillaceae</taxon>
        <taxon>Paenibacillus</taxon>
    </lineage>
</organism>
<dbReference type="PROSITE" id="PS01117">
    <property type="entry name" value="HTH_MARR_1"/>
    <property type="match status" value="1"/>
</dbReference>
<evidence type="ECO:0000313" key="6">
    <source>
        <dbReference type="Proteomes" id="UP001469365"/>
    </source>
</evidence>
<dbReference type="InterPro" id="IPR039422">
    <property type="entry name" value="MarR/SlyA-like"/>
</dbReference>
<name>A0ABU9DFA7_9BACL</name>
<reference evidence="5 6" key="1">
    <citation type="submission" date="2024-04" db="EMBL/GenBank/DDBJ databases">
        <title>draft genome sequnece of Paenibacillus filicis.</title>
        <authorList>
            <person name="Kim D.-U."/>
        </authorList>
    </citation>
    <scope>NUCLEOTIDE SEQUENCE [LARGE SCALE GENOMIC DNA]</scope>
    <source>
        <strain evidence="5 6">KACC14197</strain>
    </source>
</reference>
<evidence type="ECO:0000256" key="3">
    <source>
        <dbReference type="ARBA" id="ARBA00023163"/>
    </source>
</evidence>
<protein>
    <submittedName>
        <fullName evidence="5">MarR family transcriptional regulator</fullName>
    </submittedName>
</protein>
<dbReference type="Proteomes" id="UP001469365">
    <property type="component" value="Unassembled WGS sequence"/>
</dbReference>
<keyword evidence="6" id="KW-1185">Reference proteome</keyword>
<accession>A0ABU9DFA7</accession>
<feature type="domain" description="HTH marR-type" evidence="4">
    <location>
        <begin position="9"/>
        <end position="141"/>
    </location>
</feature>
<comment type="caution">
    <text evidence="5">The sequence shown here is derived from an EMBL/GenBank/DDBJ whole genome shotgun (WGS) entry which is preliminary data.</text>
</comment>